<keyword evidence="2" id="KW-0812">Transmembrane</keyword>
<organism evidence="3 4">
    <name type="scientific">Candidatus Synechococcus spongiarum SP3</name>
    <dbReference type="NCBI Taxonomy" id="1604020"/>
    <lineage>
        <taxon>Bacteria</taxon>
        <taxon>Bacillati</taxon>
        <taxon>Cyanobacteriota</taxon>
        <taxon>Cyanophyceae</taxon>
        <taxon>Synechococcales</taxon>
        <taxon>Synechococcaceae</taxon>
        <taxon>Synechococcus</taxon>
    </lineage>
</organism>
<keyword evidence="2" id="KW-1133">Transmembrane helix</keyword>
<feature type="transmembrane region" description="Helical" evidence="2">
    <location>
        <begin position="137"/>
        <end position="156"/>
    </location>
</feature>
<evidence type="ECO:0000313" key="3">
    <source>
        <dbReference type="EMBL" id="KKZ11305.1"/>
    </source>
</evidence>
<dbReference type="AlphaFoldDB" id="A0A0G2HJU4"/>
<name>A0A0G2HJU4_9SYNE</name>
<comment type="caution">
    <text evidence="3">The sequence shown here is derived from an EMBL/GenBank/DDBJ whole genome shotgun (WGS) entry which is preliminary data.</text>
</comment>
<evidence type="ECO:0000313" key="4">
    <source>
        <dbReference type="Proteomes" id="UP000035067"/>
    </source>
</evidence>
<keyword evidence="2" id="KW-0472">Membrane</keyword>
<gene>
    <name evidence="3" type="ORF">TE42_08180</name>
</gene>
<evidence type="ECO:0008006" key="5">
    <source>
        <dbReference type="Google" id="ProtNLM"/>
    </source>
</evidence>
<feature type="compositionally biased region" description="Low complexity" evidence="1">
    <location>
        <begin position="1"/>
        <end position="16"/>
    </location>
</feature>
<dbReference type="Proteomes" id="UP000035067">
    <property type="component" value="Unassembled WGS sequence"/>
</dbReference>
<dbReference type="EMBL" id="JXQG01000056">
    <property type="protein sequence ID" value="KKZ11305.1"/>
    <property type="molecule type" value="Genomic_DNA"/>
</dbReference>
<dbReference type="PATRIC" id="fig|1604020.3.peg.1626"/>
<reference evidence="3 4" key="1">
    <citation type="submission" date="2015-01" db="EMBL/GenBank/DDBJ databases">
        <title>Lifestyle Evolution in Cyanobacterial Symbionts of Sponges.</title>
        <authorList>
            <person name="Burgsdorf I."/>
            <person name="Slaby B.M."/>
            <person name="Handley K.M."/>
            <person name="Haber M."/>
            <person name="Blom J."/>
            <person name="Marshall C.W."/>
            <person name="Gilbert J.A."/>
            <person name="Hentschel U."/>
            <person name="Steindler L."/>
        </authorList>
    </citation>
    <scope>NUCLEOTIDE SEQUENCE [LARGE SCALE GENOMIC DNA]</scope>
    <source>
        <strain evidence="3">SP3</strain>
    </source>
</reference>
<accession>A0A0G2HJU4</accession>
<protein>
    <recommendedName>
        <fullName evidence="5">DUF883 domain-containing protein</fullName>
    </recommendedName>
</protein>
<sequence>MSSPANDPSNDPSPAAQPRETHPATEGAAADPLREHFQALLPLLQQEWPEIAREHWEATRGSLAELVQLITSQTSQTRTVIRAQLLELVNHMERMRETPKEWDKVLRPLEERLDTLLNELRRDLRPRLKRSIQQQPLLSLSVAVLAGLVAGLLLGGSRRQP</sequence>
<evidence type="ECO:0000256" key="2">
    <source>
        <dbReference type="SAM" id="Phobius"/>
    </source>
</evidence>
<proteinExistence type="predicted"/>
<evidence type="ECO:0000256" key="1">
    <source>
        <dbReference type="SAM" id="MobiDB-lite"/>
    </source>
</evidence>
<feature type="region of interest" description="Disordered" evidence="1">
    <location>
        <begin position="1"/>
        <end position="30"/>
    </location>
</feature>